<dbReference type="Proteomes" id="UP000007797">
    <property type="component" value="Unassembled WGS sequence"/>
</dbReference>
<evidence type="ECO:0000259" key="2">
    <source>
        <dbReference type="Pfam" id="PF19026"/>
    </source>
</evidence>
<feature type="region of interest" description="Disordered" evidence="1">
    <location>
        <begin position="30"/>
        <end position="56"/>
    </location>
</feature>
<dbReference type="InterPro" id="IPR038922">
    <property type="entry name" value="HYPK_UBA"/>
</dbReference>
<dbReference type="Pfam" id="PF19026">
    <property type="entry name" value="UBA_HYPK"/>
    <property type="match status" value="1"/>
</dbReference>
<reference evidence="4" key="1">
    <citation type="journal article" date="2011" name="Genome Res.">
        <title>Phylogeny-wide analysis of social amoeba genomes highlights ancient origins for complex intercellular communication.</title>
        <authorList>
            <person name="Heidel A.J."/>
            <person name="Lawal H.M."/>
            <person name="Felder M."/>
            <person name="Schilde C."/>
            <person name="Helps N.R."/>
            <person name="Tunggal B."/>
            <person name="Rivero F."/>
            <person name="John U."/>
            <person name="Schleicher M."/>
            <person name="Eichinger L."/>
            <person name="Platzer M."/>
            <person name="Noegel A.A."/>
            <person name="Schaap P."/>
            <person name="Gloeckner G."/>
        </authorList>
    </citation>
    <scope>NUCLEOTIDE SEQUENCE [LARGE SCALE GENOMIC DNA]</scope>
    <source>
        <strain evidence="4">SH3</strain>
    </source>
</reference>
<gene>
    <name evidence="3" type="ORF">DFA_06900</name>
</gene>
<dbReference type="PANTHER" id="PTHR31184">
    <property type="entry name" value="HUNTINGTIN-INTERACTING PROTEIN K FAMILY MEMBER"/>
    <property type="match status" value="1"/>
</dbReference>
<protein>
    <recommendedName>
        <fullName evidence="2">Nascent polypeptide-associated complex subunit alpha-like UBA domain-containing protein</fullName>
    </recommendedName>
</protein>
<keyword evidence="4" id="KW-1185">Reference proteome</keyword>
<evidence type="ECO:0000313" key="3">
    <source>
        <dbReference type="EMBL" id="EGG19798.1"/>
    </source>
</evidence>
<dbReference type="GeneID" id="14872035"/>
<evidence type="ECO:0000313" key="4">
    <source>
        <dbReference type="Proteomes" id="UP000007797"/>
    </source>
</evidence>
<dbReference type="GO" id="GO:0050821">
    <property type="term" value="P:protein stabilization"/>
    <property type="evidence" value="ECO:0007669"/>
    <property type="project" value="TreeGrafter"/>
</dbReference>
<dbReference type="PANTHER" id="PTHR31184:SF2">
    <property type="entry name" value="HUNTINGTIN-INTERACTING PROTEIN K"/>
    <property type="match status" value="1"/>
</dbReference>
<sequence length="109" mass="12280">MSNKETMTLEKDDSSNTINNNKMISEAMSSLNNNNKNKPKTATETVKLSVEDEESNQKKLEALKAVKINKVDVEIICRELEVDTLRAENALRENDGNIISALKYLIHSK</sequence>
<dbReference type="InterPro" id="IPR044034">
    <property type="entry name" value="NAC-like_UBA"/>
</dbReference>
<dbReference type="AlphaFoldDB" id="F4PWZ5"/>
<dbReference type="RefSeq" id="XP_004358144.1">
    <property type="nucleotide sequence ID" value="XM_004358087.1"/>
</dbReference>
<dbReference type="InterPro" id="IPR052617">
    <property type="entry name" value="Huntingtin-int_K"/>
</dbReference>
<feature type="domain" description="Nascent polypeptide-associated complex subunit alpha-like UBA" evidence="2">
    <location>
        <begin position="66"/>
        <end position="106"/>
    </location>
</feature>
<organism evidence="3 4">
    <name type="scientific">Cavenderia fasciculata</name>
    <name type="common">Slime mold</name>
    <name type="synonym">Dictyostelium fasciculatum</name>
    <dbReference type="NCBI Taxonomy" id="261658"/>
    <lineage>
        <taxon>Eukaryota</taxon>
        <taxon>Amoebozoa</taxon>
        <taxon>Evosea</taxon>
        <taxon>Eumycetozoa</taxon>
        <taxon>Dictyostelia</taxon>
        <taxon>Acytosteliales</taxon>
        <taxon>Cavenderiaceae</taxon>
        <taxon>Cavenderia</taxon>
    </lineage>
</organism>
<proteinExistence type="predicted"/>
<accession>F4PWZ5</accession>
<evidence type="ECO:0000256" key="1">
    <source>
        <dbReference type="SAM" id="MobiDB-lite"/>
    </source>
</evidence>
<dbReference type="OrthoDB" id="285219at2759"/>
<dbReference type="CDD" id="cd14361">
    <property type="entry name" value="UBA_HYPK"/>
    <property type="match status" value="1"/>
</dbReference>
<name>F4PWZ5_CACFS</name>
<dbReference type="KEGG" id="dfa:DFA_06900"/>
<dbReference type="EMBL" id="GL883013">
    <property type="protein sequence ID" value="EGG19798.1"/>
    <property type="molecule type" value="Genomic_DNA"/>
</dbReference>